<dbReference type="Proteomes" id="UP001206128">
    <property type="component" value="Unassembled WGS sequence"/>
</dbReference>
<name>A0AAE3GAE3_9PSEU</name>
<dbReference type="Pfam" id="PF13531">
    <property type="entry name" value="SBP_bac_11"/>
    <property type="match status" value="1"/>
</dbReference>
<proteinExistence type="predicted"/>
<reference evidence="2" key="1">
    <citation type="submission" date="2022-06" db="EMBL/GenBank/DDBJ databases">
        <title>Genomic Encyclopedia of Archaeal and Bacterial Type Strains, Phase II (KMG-II): from individual species to whole genera.</title>
        <authorList>
            <person name="Goeker M."/>
        </authorList>
    </citation>
    <scope>NUCLEOTIDE SEQUENCE</scope>
    <source>
        <strain evidence="2">DSM 43935</strain>
    </source>
</reference>
<sequence length="397" mass="40767">MGRHRTLRTRVRRGIARWPIVVTGLVAVLLLGWFGWTWLGGQLDRRASAEAGTCAEGQATLRIAVTPSAADAIRDVAQEWSGQRPIVYDHCIRVEVQPIDARTALDALTQGWDEGRLGSRPQAWLPDSTLWTNQLAQRSPAAVGSSARSVATSPVLLAVSEQAAGALRTATPPRWAELPALSSAPDGWARYGQPGWGALRVALPAPPANPASALAVQAVLADANGGQLGPDTVAGQQAGTAISQLASGAAGSPGTVTEALGAVAGNQLPGTGFSAVPALEVDLYRHNTGKDGAGAGAPLTGLALGGATPVADFPYLPLSAQWANEAQARAAQKFREFLDEPAARRILAAAGLRVSGDAAHPTAPGLDWPAQDQPLPPVDAATAEQITGAWAGATQGG</sequence>
<evidence type="ECO:0000256" key="1">
    <source>
        <dbReference type="SAM" id="Phobius"/>
    </source>
</evidence>
<comment type="caution">
    <text evidence="2">The sequence shown here is derived from an EMBL/GenBank/DDBJ whole genome shotgun (WGS) entry which is preliminary data.</text>
</comment>
<keyword evidence="1" id="KW-0472">Membrane</keyword>
<evidence type="ECO:0000313" key="3">
    <source>
        <dbReference type="Proteomes" id="UP001206128"/>
    </source>
</evidence>
<protein>
    <submittedName>
        <fullName evidence="2">Extracellular solute-binding protein</fullName>
    </submittedName>
</protein>
<keyword evidence="3" id="KW-1185">Reference proteome</keyword>
<keyword evidence="1" id="KW-0812">Transmembrane</keyword>
<evidence type="ECO:0000313" key="2">
    <source>
        <dbReference type="EMBL" id="MCP2163830.1"/>
    </source>
</evidence>
<keyword evidence="1" id="KW-1133">Transmembrane helix</keyword>
<organism evidence="2 3">
    <name type="scientific">Goodfellowiella coeruleoviolacea</name>
    <dbReference type="NCBI Taxonomy" id="334858"/>
    <lineage>
        <taxon>Bacteria</taxon>
        <taxon>Bacillati</taxon>
        <taxon>Actinomycetota</taxon>
        <taxon>Actinomycetes</taxon>
        <taxon>Pseudonocardiales</taxon>
        <taxon>Pseudonocardiaceae</taxon>
        <taxon>Goodfellowiella</taxon>
    </lineage>
</organism>
<accession>A0AAE3GAE3</accession>
<dbReference type="SUPFAM" id="SSF53850">
    <property type="entry name" value="Periplasmic binding protein-like II"/>
    <property type="match status" value="1"/>
</dbReference>
<dbReference type="AlphaFoldDB" id="A0AAE3GAE3"/>
<dbReference type="EMBL" id="JAMTCK010000001">
    <property type="protein sequence ID" value="MCP2163830.1"/>
    <property type="molecule type" value="Genomic_DNA"/>
</dbReference>
<gene>
    <name evidence="2" type="ORF">LX83_000670</name>
</gene>
<feature type="transmembrane region" description="Helical" evidence="1">
    <location>
        <begin position="20"/>
        <end position="39"/>
    </location>
</feature>
<dbReference type="RefSeq" id="WP_253766798.1">
    <property type="nucleotide sequence ID" value="NZ_JAMTCK010000001.1"/>
</dbReference>